<dbReference type="EMBL" id="LJZO01000014">
    <property type="protein sequence ID" value="ROV98183.1"/>
    <property type="molecule type" value="Genomic_DNA"/>
</dbReference>
<proteinExistence type="predicted"/>
<name>A0A423W4E2_CYTCH</name>
<keyword evidence="3" id="KW-1185">Reference proteome</keyword>
<organism evidence="2 3">
    <name type="scientific">Cytospora chrysosperma</name>
    <name type="common">Cytospora canker fungus</name>
    <name type="synonym">Sphaeria chrysosperma</name>
    <dbReference type="NCBI Taxonomy" id="252740"/>
    <lineage>
        <taxon>Eukaryota</taxon>
        <taxon>Fungi</taxon>
        <taxon>Dikarya</taxon>
        <taxon>Ascomycota</taxon>
        <taxon>Pezizomycotina</taxon>
        <taxon>Sordariomycetes</taxon>
        <taxon>Sordariomycetidae</taxon>
        <taxon>Diaporthales</taxon>
        <taxon>Cytosporaceae</taxon>
        <taxon>Cytospora</taxon>
    </lineage>
</organism>
<dbReference type="OrthoDB" id="5220453at2759"/>
<reference evidence="2 3" key="1">
    <citation type="submission" date="2015-09" db="EMBL/GenBank/DDBJ databases">
        <title>Host preference determinants of Valsa canker pathogens revealed by comparative genomics.</title>
        <authorList>
            <person name="Yin Z."/>
            <person name="Huang L."/>
        </authorList>
    </citation>
    <scope>NUCLEOTIDE SEQUENCE [LARGE SCALE GENOMIC DNA]</scope>
    <source>
        <strain evidence="2 3">YSFL</strain>
    </source>
</reference>
<feature type="region of interest" description="Disordered" evidence="1">
    <location>
        <begin position="50"/>
        <end position="87"/>
    </location>
</feature>
<evidence type="ECO:0000256" key="1">
    <source>
        <dbReference type="SAM" id="MobiDB-lite"/>
    </source>
</evidence>
<evidence type="ECO:0000313" key="2">
    <source>
        <dbReference type="EMBL" id="ROV98183.1"/>
    </source>
</evidence>
<sequence>MDDAIMRGREWLCVDQSCREKYDAMLGYGITGFSVGESGIVDKALERLRVKQSKSDDSESTCIGQGGQPEAKAQNDDGSGSDCESELNGFLDHQEESIALNSSDSQLEFSGLSEDLDMASRLGGETLQ</sequence>
<evidence type="ECO:0000313" key="3">
    <source>
        <dbReference type="Proteomes" id="UP000284375"/>
    </source>
</evidence>
<accession>A0A423W4E2</accession>
<dbReference type="AlphaFoldDB" id="A0A423W4E2"/>
<gene>
    <name evidence="2" type="ORF">VSDG_04383</name>
</gene>
<protein>
    <submittedName>
        <fullName evidence="2">Uncharacterized protein</fullName>
    </submittedName>
</protein>
<dbReference type="Proteomes" id="UP000284375">
    <property type="component" value="Unassembled WGS sequence"/>
</dbReference>
<comment type="caution">
    <text evidence="2">The sequence shown here is derived from an EMBL/GenBank/DDBJ whole genome shotgun (WGS) entry which is preliminary data.</text>
</comment>